<gene>
    <name evidence="1" type="ORF">SCALOS_LOCUS10813</name>
</gene>
<reference evidence="1" key="1">
    <citation type="submission" date="2021-06" db="EMBL/GenBank/DDBJ databases">
        <authorList>
            <person name="Kallberg Y."/>
            <person name="Tangrot J."/>
            <person name="Rosling A."/>
        </authorList>
    </citation>
    <scope>NUCLEOTIDE SEQUENCE</scope>
    <source>
        <strain evidence="1">AU212A</strain>
    </source>
</reference>
<feature type="non-terminal residue" evidence="1">
    <location>
        <position position="148"/>
    </location>
</feature>
<accession>A0ACA9PJG9</accession>
<dbReference type="EMBL" id="CAJVPM010042623">
    <property type="protein sequence ID" value="CAG8709576.1"/>
    <property type="molecule type" value="Genomic_DNA"/>
</dbReference>
<dbReference type="Proteomes" id="UP000789860">
    <property type="component" value="Unassembled WGS sequence"/>
</dbReference>
<evidence type="ECO:0000313" key="2">
    <source>
        <dbReference type="Proteomes" id="UP000789860"/>
    </source>
</evidence>
<comment type="caution">
    <text evidence="1">The sequence shown here is derived from an EMBL/GenBank/DDBJ whole genome shotgun (WGS) entry which is preliminary data.</text>
</comment>
<name>A0ACA9PJG9_9GLOM</name>
<protein>
    <submittedName>
        <fullName evidence="1">9198_t:CDS:1</fullName>
    </submittedName>
</protein>
<proteinExistence type="predicted"/>
<organism evidence="1 2">
    <name type="scientific">Scutellospora calospora</name>
    <dbReference type="NCBI Taxonomy" id="85575"/>
    <lineage>
        <taxon>Eukaryota</taxon>
        <taxon>Fungi</taxon>
        <taxon>Fungi incertae sedis</taxon>
        <taxon>Mucoromycota</taxon>
        <taxon>Glomeromycotina</taxon>
        <taxon>Glomeromycetes</taxon>
        <taxon>Diversisporales</taxon>
        <taxon>Gigasporaceae</taxon>
        <taxon>Scutellospora</taxon>
    </lineage>
</organism>
<evidence type="ECO:0000313" key="1">
    <source>
        <dbReference type="EMBL" id="CAG8709576.1"/>
    </source>
</evidence>
<sequence length="148" mass="17543">PQKRLRQHNGEISAGAERTKAKRPWKFVLIVYGFPNKKAALQFEWAWQHPYRSRHLQKCNYRKNENTIKSKLRVLQEMLRVNAFSRWSLHLHIVMPIKDLIEMASPTHSIFDLGQLSKHMKVTQGPFEDYQKNYGDKYAFAYINGLSR</sequence>
<feature type="non-terminal residue" evidence="1">
    <location>
        <position position="1"/>
    </location>
</feature>
<keyword evidence="2" id="KW-1185">Reference proteome</keyword>